<reference evidence="3 4" key="1">
    <citation type="journal article" date="2018" name="Mol. Biol. Evol.">
        <title>Broad Genomic Sampling Reveals a Smut Pathogenic Ancestry of the Fungal Clade Ustilaginomycotina.</title>
        <authorList>
            <person name="Kijpornyongpan T."/>
            <person name="Mondo S.J."/>
            <person name="Barry K."/>
            <person name="Sandor L."/>
            <person name="Lee J."/>
            <person name="Lipzen A."/>
            <person name="Pangilinan J."/>
            <person name="LaButti K."/>
            <person name="Hainaut M."/>
            <person name="Henrissat B."/>
            <person name="Grigoriev I.V."/>
            <person name="Spatafora J.W."/>
            <person name="Aime M.C."/>
        </authorList>
    </citation>
    <scope>NUCLEOTIDE SEQUENCE [LARGE SCALE GENOMIC DNA]</scope>
    <source>
        <strain evidence="3 4">MCA 5214</strain>
    </source>
</reference>
<feature type="compositionally biased region" description="Basic and acidic residues" evidence="1">
    <location>
        <begin position="379"/>
        <end position="390"/>
    </location>
</feature>
<feature type="compositionally biased region" description="Low complexity" evidence="1">
    <location>
        <begin position="356"/>
        <end position="378"/>
    </location>
</feature>
<evidence type="ECO:0000259" key="2">
    <source>
        <dbReference type="SMART" id="SM01272"/>
    </source>
</evidence>
<dbReference type="AlphaFoldDB" id="A0A316UMR9"/>
<accession>A0A316UMR9</accession>
<dbReference type="Pfam" id="PF06741">
    <property type="entry name" value="LsmAD"/>
    <property type="match status" value="1"/>
</dbReference>
<feature type="region of interest" description="Disordered" evidence="1">
    <location>
        <begin position="276"/>
        <end position="308"/>
    </location>
</feature>
<feature type="compositionally biased region" description="Polar residues" evidence="1">
    <location>
        <begin position="210"/>
        <end position="221"/>
    </location>
</feature>
<protein>
    <recommendedName>
        <fullName evidence="2">LsmAD domain-containing protein</fullName>
    </recommendedName>
</protein>
<dbReference type="STRING" id="1569628.A0A316UMR9"/>
<feature type="region of interest" description="Disordered" evidence="1">
    <location>
        <begin position="1"/>
        <end position="82"/>
    </location>
</feature>
<dbReference type="Pfam" id="PF14438">
    <property type="entry name" value="SM-ATX"/>
    <property type="match status" value="1"/>
</dbReference>
<dbReference type="PANTHER" id="PTHR12854">
    <property type="entry name" value="ATAXIN 2-RELATED"/>
    <property type="match status" value="1"/>
</dbReference>
<feature type="compositionally biased region" description="Low complexity" evidence="1">
    <location>
        <begin position="521"/>
        <end position="572"/>
    </location>
</feature>
<feature type="domain" description="LsmAD" evidence="2">
    <location>
        <begin position="235"/>
        <end position="305"/>
    </location>
</feature>
<feature type="compositionally biased region" description="Low complexity" evidence="1">
    <location>
        <begin position="1"/>
        <end position="53"/>
    </location>
</feature>
<feature type="compositionally biased region" description="Polar residues" evidence="1">
    <location>
        <begin position="904"/>
        <end position="915"/>
    </location>
</feature>
<feature type="compositionally biased region" description="Low complexity" evidence="1">
    <location>
        <begin position="181"/>
        <end position="190"/>
    </location>
</feature>
<dbReference type="OrthoDB" id="2275718at2759"/>
<sequence>MSLRGARGGSTAASRGGSRLSTSSPRGGSGSSPSTRGWSTPNGFRGPSAAAAPAPAPPSQAPSASAFPSLGSQTQTAQRGDDAASRTLFVLVSLVGNTVTAKTRSGQRFVGILHSTSPGDLGVSLSSAQEIKGDGTLGAPQKLLVINGGDLDIVEAHEVTLGEPVREADRQSFRTDVEISAAARPDPASRALEKWDDDGSALSGGIEDGSATNNSSKSSKPGQAWDQFAANEARFGLKSNYDEDLYTTKLDRSGKDFKEKERRAARLAAEIEGQVSSNTHMAEERGHVDDSGQNEEDKYGAVKRGPNAYVPPAARRAAASPRVVLAEAAEKKAGAAAPSIAVNVASPTIPDGDGSGATAPKATTVAAAAPAAAGGAAPEDGKSNRLHSDFKQFVSSERMRFESRKQQQTEQEKKARLAELKSWSSSFKLKTPMPEDVASVVHKSPDSKPRDPALQKSLSPAPAHAQSSSMAPTSSSGAASASTAATPAPPSTQAAQLADTKAMLSKMTIPKIPPFKAKQDGAAPAAGAAPALPSSSAMSKMSAKASSFKPFNPAAASFTPGAGAGAASSTPAAPAPPANPFFGNRPLNKSATPLHVREDFTPFKKGSSKVVPESSSIPPTWPYNGKSFRAMYTQPQAQGPAVPGTPGHATTPLQQGQGEGGGAPPVPGTPQYAPSPALVYQPQQQQQPPMGPPSGPYRFPPHGQYPMPMPHGMPHGGPGMPFAGGAPVQQQQQFAMMPHTPHNPHAPHAMPFSPPMPPQGPPATMYSPQMAAAAAAQAAAGTVQAAPGQFAAGGALPPGTPRTTANAAGKGGAALPPQMYYGQGGPMPPHFVAGPMGPASMRPGGGFHAHGQHGGHPHQQQQQHHHHPHHHPHHQQPPPQHMHPGVAHPAQQQQQAVPPPPHSMASSDASGTPAVNSPAMGSTAGGKE</sequence>
<dbReference type="Proteomes" id="UP000245884">
    <property type="component" value="Unassembled WGS sequence"/>
</dbReference>
<feature type="compositionally biased region" description="Basic and acidic residues" evidence="1">
    <location>
        <begin position="397"/>
        <end position="419"/>
    </location>
</feature>
<feature type="region of interest" description="Disordered" evidence="1">
    <location>
        <begin position="514"/>
        <end position="619"/>
    </location>
</feature>
<dbReference type="InterPro" id="IPR045117">
    <property type="entry name" value="ATXN2-like"/>
</dbReference>
<dbReference type="GeneID" id="37031158"/>
<dbReference type="EMBL" id="KZ819673">
    <property type="protein sequence ID" value="PWN26108.1"/>
    <property type="molecule type" value="Genomic_DNA"/>
</dbReference>
<proteinExistence type="predicted"/>
<gene>
    <name evidence="3" type="ORF">BDZ90DRAFT_281072</name>
</gene>
<feature type="region of interest" description="Disordered" evidence="1">
    <location>
        <begin position="831"/>
        <end position="928"/>
    </location>
</feature>
<organism evidence="3 4">
    <name type="scientific">Jaminaea rosea</name>
    <dbReference type="NCBI Taxonomy" id="1569628"/>
    <lineage>
        <taxon>Eukaryota</taxon>
        <taxon>Fungi</taxon>
        <taxon>Dikarya</taxon>
        <taxon>Basidiomycota</taxon>
        <taxon>Ustilaginomycotina</taxon>
        <taxon>Exobasidiomycetes</taxon>
        <taxon>Microstromatales</taxon>
        <taxon>Microstromatales incertae sedis</taxon>
        <taxon>Jaminaea</taxon>
    </lineage>
</organism>
<evidence type="ECO:0000313" key="4">
    <source>
        <dbReference type="Proteomes" id="UP000245884"/>
    </source>
</evidence>
<dbReference type="GO" id="GO:0034063">
    <property type="term" value="P:stress granule assembly"/>
    <property type="evidence" value="ECO:0007669"/>
    <property type="project" value="TreeGrafter"/>
</dbReference>
<dbReference type="PANTHER" id="PTHR12854:SF7">
    <property type="entry name" value="ATAXIN-2 HOMOLOG"/>
    <property type="match status" value="1"/>
</dbReference>
<dbReference type="RefSeq" id="XP_025360720.1">
    <property type="nucleotide sequence ID" value="XM_025509335.1"/>
</dbReference>
<feature type="region of interest" description="Disordered" evidence="1">
    <location>
        <begin position="636"/>
        <end position="694"/>
    </location>
</feature>
<feature type="compositionally biased region" description="Basic and acidic residues" evidence="1">
    <location>
        <begin position="443"/>
        <end position="453"/>
    </location>
</feature>
<feature type="compositionally biased region" description="Basic residues" evidence="1">
    <location>
        <begin position="863"/>
        <end position="874"/>
    </location>
</feature>
<feature type="region of interest" description="Disordered" evidence="1">
    <location>
        <begin position="181"/>
        <end position="223"/>
    </location>
</feature>
<feature type="compositionally biased region" description="Low complexity" evidence="1">
    <location>
        <begin position="882"/>
        <end position="896"/>
    </location>
</feature>
<feature type="compositionally biased region" description="Low complexity" evidence="1">
    <location>
        <begin position="465"/>
        <end position="496"/>
    </location>
</feature>
<dbReference type="InterPro" id="IPR009604">
    <property type="entry name" value="LsmAD_domain"/>
</dbReference>
<keyword evidence="4" id="KW-1185">Reference proteome</keyword>
<feature type="region of interest" description="Disordered" evidence="1">
    <location>
        <begin position="335"/>
        <end position="499"/>
    </location>
</feature>
<evidence type="ECO:0000313" key="3">
    <source>
        <dbReference type="EMBL" id="PWN26108.1"/>
    </source>
</evidence>
<feature type="compositionally biased region" description="Basic and acidic residues" evidence="1">
    <location>
        <begin position="281"/>
        <end position="300"/>
    </location>
</feature>
<dbReference type="SMART" id="SM01272">
    <property type="entry name" value="LsmAD"/>
    <property type="match status" value="1"/>
</dbReference>
<dbReference type="GO" id="GO:0003729">
    <property type="term" value="F:mRNA binding"/>
    <property type="evidence" value="ECO:0007669"/>
    <property type="project" value="TreeGrafter"/>
</dbReference>
<name>A0A316UMR9_9BASI</name>
<dbReference type="GO" id="GO:0010494">
    <property type="term" value="C:cytoplasmic stress granule"/>
    <property type="evidence" value="ECO:0007669"/>
    <property type="project" value="TreeGrafter"/>
</dbReference>
<evidence type="ECO:0000256" key="1">
    <source>
        <dbReference type="SAM" id="MobiDB-lite"/>
    </source>
</evidence>
<dbReference type="InterPro" id="IPR025852">
    <property type="entry name" value="SM_dom_ATX"/>
</dbReference>